<protein>
    <submittedName>
        <fullName evidence="1">Uncharacterized protein</fullName>
    </submittedName>
</protein>
<evidence type="ECO:0000313" key="2">
    <source>
        <dbReference type="Proteomes" id="UP001586593"/>
    </source>
</evidence>
<evidence type="ECO:0000313" key="1">
    <source>
        <dbReference type="EMBL" id="KAL1862784.1"/>
    </source>
</evidence>
<name>A0ABR3WIT0_9PEZI</name>
<gene>
    <name evidence="1" type="ORF">VTK73DRAFT_6643</name>
</gene>
<proteinExistence type="predicted"/>
<accession>A0ABR3WIT0</accession>
<keyword evidence="2" id="KW-1185">Reference proteome</keyword>
<comment type="caution">
    <text evidence="1">The sequence shown here is derived from an EMBL/GenBank/DDBJ whole genome shotgun (WGS) entry which is preliminary data.</text>
</comment>
<dbReference type="EMBL" id="JAZHXJ010000380">
    <property type="protein sequence ID" value="KAL1862784.1"/>
    <property type="molecule type" value="Genomic_DNA"/>
</dbReference>
<dbReference type="Proteomes" id="UP001586593">
    <property type="component" value="Unassembled WGS sequence"/>
</dbReference>
<organism evidence="1 2">
    <name type="scientific">Phialemonium thermophilum</name>
    <dbReference type="NCBI Taxonomy" id="223376"/>
    <lineage>
        <taxon>Eukaryota</taxon>
        <taxon>Fungi</taxon>
        <taxon>Dikarya</taxon>
        <taxon>Ascomycota</taxon>
        <taxon>Pezizomycotina</taxon>
        <taxon>Sordariomycetes</taxon>
        <taxon>Sordariomycetidae</taxon>
        <taxon>Cephalothecales</taxon>
        <taxon>Cephalothecaceae</taxon>
        <taxon>Phialemonium</taxon>
    </lineage>
</organism>
<sequence length="196" mass="21872">MSSAFRLLGKPLRLKGQRSQCGIGANMVSRLGGNQVCLLLPMRLGVRILSHMALYGLQMDITSSCMIVGTLRSYLSFGAANIMNPNSLAVGVPALGHCGRRHFLTELLRGPRHRWTTSSSSSVPSASARCLPSLWAARTSWLYISYHAKFAVSTVRVSTCWSAECCHDCQHRRTRFCCCCWDRRCGRYDCDRFCLL</sequence>
<reference evidence="1 2" key="1">
    <citation type="journal article" date="2024" name="Commun. Biol.">
        <title>Comparative genomic analysis of thermophilic fungi reveals convergent evolutionary adaptations and gene losses.</title>
        <authorList>
            <person name="Steindorff A.S."/>
            <person name="Aguilar-Pontes M.V."/>
            <person name="Robinson A.J."/>
            <person name="Andreopoulos B."/>
            <person name="LaButti K."/>
            <person name="Kuo A."/>
            <person name="Mondo S."/>
            <person name="Riley R."/>
            <person name="Otillar R."/>
            <person name="Haridas S."/>
            <person name="Lipzen A."/>
            <person name="Grimwood J."/>
            <person name="Schmutz J."/>
            <person name="Clum A."/>
            <person name="Reid I.D."/>
            <person name="Moisan M.C."/>
            <person name="Butler G."/>
            <person name="Nguyen T.T.M."/>
            <person name="Dewar K."/>
            <person name="Conant G."/>
            <person name="Drula E."/>
            <person name="Henrissat B."/>
            <person name="Hansel C."/>
            <person name="Singer S."/>
            <person name="Hutchinson M.I."/>
            <person name="de Vries R.P."/>
            <person name="Natvig D.O."/>
            <person name="Powell A.J."/>
            <person name="Tsang A."/>
            <person name="Grigoriev I.V."/>
        </authorList>
    </citation>
    <scope>NUCLEOTIDE SEQUENCE [LARGE SCALE GENOMIC DNA]</scope>
    <source>
        <strain evidence="1 2">ATCC 24622</strain>
    </source>
</reference>